<dbReference type="Gene3D" id="3.30.200.20">
    <property type="entry name" value="Phosphorylase Kinase, domain 1"/>
    <property type="match status" value="1"/>
</dbReference>
<sequence>MAGPFGYGQSNPTYLLRDAVGQKFVLRKKPPGKLLSKTAHQIDREYRILHALSDTDVPVPETYYLCEDDEVIGTAFYIMQYLDGRIFEDASLPGIAAEDRGAIRQLKTLGRISATQAGVQDIETNETVGHVPHYNAIVEFLGDARTQPKDRASLIHGDYKIDNLVFHKSEPRVIGILDWEMSTIGHPLSDLSNLLSPFSLAVDPPNTALTPRTNPAFKPSAQTRGLPSREQCVAWYGEVAGWNAASELQWGDAFAAFRNSVIMQGIAARFAQRQASSEKAKEIGQLMIPYGQFCWGLIHRYKTKTGAHSMQRLRRLPFGGTSSHWSRGGGWYPLQSHRVKLATENYDPEYGLVTNSPPLVAHVVNLKPSPSPDYDSSSDSSEPEQLPPGSKARRRPRAQASRGDAVLIGFMGGLNHPELANRAGEEVLPQSDSEPSSVANDVESTSGPVEQADDLVNVAGSAPSPSDAKPLERQKFKGSSETDNKTRPELPRLQTKKKIDQELSSHDAPEARSQDESENPSPRRISDSTPGVAVTDARSSRSPVSSRSSTDREPGHKAMSPALRRYTVPSADQTPGDTLPAMQTSPPTDTSRSPGPPRDLPSLHDSGLKPLLDGGPVKNGLHAHSTPSASSSGLSPAAGSKMARFPSSPGRSNSVFSPKFAHGQPSPAYSNASPRDATIMSPPSRPNIQPPTFPQKSASEALTPQSADSCTSGYTDMFAGTI</sequence>
<feature type="domain" description="Aminoglycoside phosphotransferase" evidence="2">
    <location>
        <begin position="4"/>
        <end position="199"/>
    </location>
</feature>
<feature type="region of interest" description="Disordered" evidence="1">
    <location>
        <begin position="363"/>
        <end position="402"/>
    </location>
</feature>
<feature type="compositionally biased region" description="Polar residues" evidence="1">
    <location>
        <begin position="570"/>
        <end position="593"/>
    </location>
</feature>
<feature type="compositionally biased region" description="Low complexity" evidence="1">
    <location>
        <begin position="622"/>
        <end position="640"/>
    </location>
</feature>
<evidence type="ECO:0000313" key="4">
    <source>
        <dbReference type="Proteomes" id="UP001161017"/>
    </source>
</evidence>
<evidence type="ECO:0000256" key="1">
    <source>
        <dbReference type="SAM" id="MobiDB-lite"/>
    </source>
</evidence>
<dbReference type="EMBL" id="JAPUFD010000007">
    <property type="protein sequence ID" value="MDI1488448.1"/>
    <property type="molecule type" value="Genomic_DNA"/>
</dbReference>
<feature type="compositionally biased region" description="Polar residues" evidence="1">
    <location>
        <begin position="430"/>
        <end position="448"/>
    </location>
</feature>
<proteinExistence type="predicted"/>
<feature type="compositionally biased region" description="Pro residues" evidence="1">
    <location>
        <begin position="683"/>
        <end position="693"/>
    </location>
</feature>
<dbReference type="InterPro" id="IPR052898">
    <property type="entry name" value="ACAD10-like"/>
</dbReference>
<feature type="compositionally biased region" description="Polar residues" evidence="1">
    <location>
        <begin position="694"/>
        <end position="714"/>
    </location>
</feature>
<evidence type="ECO:0000313" key="3">
    <source>
        <dbReference type="EMBL" id="MDI1488448.1"/>
    </source>
</evidence>
<dbReference type="Pfam" id="PF01636">
    <property type="entry name" value="APH"/>
    <property type="match status" value="1"/>
</dbReference>
<dbReference type="SUPFAM" id="SSF56112">
    <property type="entry name" value="Protein kinase-like (PK-like)"/>
    <property type="match status" value="1"/>
</dbReference>
<evidence type="ECO:0000259" key="2">
    <source>
        <dbReference type="Pfam" id="PF01636"/>
    </source>
</evidence>
<dbReference type="InterPro" id="IPR002575">
    <property type="entry name" value="Aminoglycoside_PTrfase"/>
</dbReference>
<dbReference type="PANTHER" id="PTHR47829:SF3">
    <property type="entry name" value="AMINOGLYCOSIDE PHOSPHOTRANSFERASE DOMAIN-CONTAINING PROTEIN"/>
    <property type="match status" value="1"/>
</dbReference>
<feature type="compositionally biased region" description="Basic and acidic residues" evidence="1">
    <location>
        <begin position="497"/>
        <end position="515"/>
    </location>
</feature>
<organism evidence="3 4">
    <name type="scientific">Ramalina farinacea</name>
    <dbReference type="NCBI Taxonomy" id="258253"/>
    <lineage>
        <taxon>Eukaryota</taxon>
        <taxon>Fungi</taxon>
        <taxon>Dikarya</taxon>
        <taxon>Ascomycota</taxon>
        <taxon>Pezizomycotina</taxon>
        <taxon>Lecanoromycetes</taxon>
        <taxon>OSLEUM clade</taxon>
        <taxon>Lecanoromycetidae</taxon>
        <taxon>Lecanorales</taxon>
        <taxon>Lecanorineae</taxon>
        <taxon>Ramalinaceae</taxon>
        <taxon>Ramalina</taxon>
    </lineage>
</organism>
<comment type="caution">
    <text evidence="3">The sequence shown here is derived from an EMBL/GenBank/DDBJ whole genome shotgun (WGS) entry which is preliminary data.</text>
</comment>
<dbReference type="Gene3D" id="3.90.1200.10">
    <property type="match status" value="1"/>
</dbReference>
<dbReference type="InterPro" id="IPR011009">
    <property type="entry name" value="Kinase-like_dom_sf"/>
</dbReference>
<feature type="compositionally biased region" description="Basic and acidic residues" evidence="1">
    <location>
        <begin position="469"/>
        <end position="490"/>
    </location>
</feature>
<gene>
    <name evidence="3" type="ORF">OHK93_007723</name>
</gene>
<dbReference type="InterPro" id="IPR041726">
    <property type="entry name" value="ACAD10_11_N"/>
</dbReference>
<accession>A0AA43TUC6</accession>
<protein>
    <recommendedName>
        <fullName evidence="2">Aminoglycoside phosphotransferase domain-containing protein</fullName>
    </recommendedName>
</protein>
<dbReference type="PANTHER" id="PTHR47829">
    <property type="entry name" value="HYDROLASE, PUTATIVE (AFU_ORTHOLOGUE AFUA_1G12880)-RELATED"/>
    <property type="match status" value="1"/>
</dbReference>
<keyword evidence="4" id="KW-1185">Reference proteome</keyword>
<feature type="region of interest" description="Disordered" evidence="1">
    <location>
        <begin position="426"/>
        <end position="714"/>
    </location>
</feature>
<dbReference type="CDD" id="cd05154">
    <property type="entry name" value="ACAD10_11_N-like"/>
    <property type="match status" value="1"/>
</dbReference>
<name>A0AA43TUC6_9LECA</name>
<dbReference type="AlphaFoldDB" id="A0AA43TUC6"/>
<reference evidence="3" key="1">
    <citation type="journal article" date="2023" name="Genome Biol. Evol.">
        <title>First Whole Genome Sequence and Flow Cytometry Genome Size Data for the Lichen-Forming Fungus Ramalina farinacea (Ascomycota).</title>
        <authorList>
            <person name="Llewellyn T."/>
            <person name="Mian S."/>
            <person name="Hill R."/>
            <person name="Leitch I.J."/>
            <person name="Gaya E."/>
        </authorList>
    </citation>
    <scope>NUCLEOTIDE SEQUENCE</scope>
    <source>
        <strain evidence="3">LIQ254RAFAR</strain>
    </source>
</reference>
<dbReference type="Proteomes" id="UP001161017">
    <property type="component" value="Unassembled WGS sequence"/>
</dbReference>